<evidence type="ECO:0000313" key="1">
    <source>
        <dbReference type="EMBL" id="MVM93101.1"/>
    </source>
</evidence>
<gene>
    <name evidence="1" type="ORF">GNY86_16330</name>
</gene>
<protein>
    <submittedName>
        <fullName evidence="1">Uncharacterized protein</fullName>
    </submittedName>
</protein>
<accession>A0A6I4HP48</accession>
<organism evidence="1 2">
    <name type="scientific">Acinetobacter baumannii</name>
    <dbReference type="NCBI Taxonomy" id="470"/>
    <lineage>
        <taxon>Bacteria</taxon>
        <taxon>Pseudomonadati</taxon>
        <taxon>Pseudomonadota</taxon>
        <taxon>Gammaproteobacteria</taxon>
        <taxon>Moraxellales</taxon>
        <taxon>Moraxellaceae</taxon>
        <taxon>Acinetobacter</taxon>
        <taxon>Acinetobacter calcoaceticus/baumannii complex</taxon>
    </lineage>
</organism>
<dbReference type="RefSeq" id="WP_004909692.1">
    <property type="nucleotide sequence ID" value="NZ_JABLUZ010000001.1"/>
</dbReference>
<evidence type="ECO:0000313" key="2">
    <source>
        <dbReference type="Proteomes" id="UP000439424"/>
    </source>
</evidence>
<name>A0A6I4HP48_ACIBA</name>
<sequence length="85" mass="10142">MEHNLYTLKQLKQTYKLHKDQFKFLAIPARPKRYDKWCIGFNCPVSSGMLANQDDDQIRFNSLDLLMKYLHLNFKVDMFTVIVDV</sequence>
<comment type="caution">
    <text evidence="1">The sequence shown here is derived from an EMBL/GenBank/DDBJ whole genome shotgun (WGS) entry which is preliminary data.</text>
</comment>
<reference evidence="1 2" key="1">
    <citation type="submission" date="2019-11" db="EMBL/GenBank/DDBJ databases">
        <title>Multidrug-resistant Acinetobacter baumannii moving toward extensively drug-resistant over fifteen years in South of Brazil.</title>
        <authorList>
            <person name="Fedrigo N.H."/>
            <person name="Cerdeira L."/>
            <person name="Fuga B."/>
            <person name="Marini P.V.B."/>
            <person name="Shinohara D.R."/>
            <person name="Carrara-Marroni F.E."/>
            <person name="Lincopan N."/>
            <person name="Tognim M.C.B."/>
        </authorList>
    </citation>
    <scope>NUCLEOTIDE SEQUENCE [LARGE SCALE GENOMIC DNA]</scope>
    <source>
        <strain evidence="1 2">Ac576</strain>
    </source>
</reference>
<proteinExistence type="predicted"/>
<dbReference type="AlphaFoldDB" id="A0A6I4HP48"/>
<dbReference type="EMBL" id="WPIP01000160">
    <property type="protein sequence ID" value="MVM93101.1"/>
    <property type="molecule type" value="Genomic_DNA"/>
</dbReference>
<dbReference type="Proteomes" id="UP000439424">
    <property type="component" value="Unassembled WGS sequence"/>
</dbReference>